<evidence type="ECO:0000313" key="2">
    <source>
        <dbReference type="Proteomes" id="UP000299102"/>
    </source>
</evidence>
<dbReference type="Proteomes" id="UP000299102">
    <property type="component" value="Unassembled WGS sequence"/>
</dbReference>
<accession>A0A4C1SD92</accession>
<comment type="caution">
    <text evidence="1">The sequence shown here is derived from an EMBL/GenBank/DDBJ whole genome shotgun (WGS) entry which is preliminary data.</text>
</comment>
<proteinExistence type="predicted"/>
<protein>
    <submittedName>
        <fullName evidence="1">Uncharacterized protein</fullName>
    </submittedName>
</protein>
<dbReference type="AlphaFoldDB" id="A0A4C1SD92"/>
<gene>
    <name evidence="1" type="ORF">EVAR_74379_1</name>
</gene>
<dbReference type="OrthoDB" id="1728974at2759"/>
<evidence type="ECO:0000313" key="1">
    <source>
        <dbReference type="EMBL" id="GBP00062.1"/>
    </source>
</evidence>
<dbReference type="EMBL" id="BGZK01000004">
    <property type="protein sequence ID" value="GBP00062.1"/>
    <property type="molecule type" value="Genomic_DNA"/>
</dbReference>
<reference evidence="1 2" key="1">
    <citation type="journal article" date="2019" name="Commun. Biol.">
        <title>The bagworm genome reveals a unique fibroin gene that provides high tensile strength.</title>
        <authorList>
            <person name="Kono N."/>
            <person name="Nakamura H."/>
            <person name="Ohtoshi R."/>
            <person name="Tomita M."/>
            <person name="Numata K."/>
            <person name="Arakawa K."/>
        </authorList>
    </citation>
    <scope>NUCLEOTIDE SEQUENCE [LARGE SCALE GENOMIC DNA]</scope>
</reference>
<dbReference type="STRING" id="151549.A0A4C1SD92"/>
<sequence>MINGPCGGLNLNSPCMKDGKCTKRYPRELIHETQTGGDEYPLYKRRKPDEAFHLENGQRVYFTEKNAEAKAAQPPHTILTAFFKLCSINDFTKTLLYPEVPKYYTWNTCQKKFMRRKNGAISWRTLTSDACDVVRRCVRVQMFRELNA</sequence>
<name>A0A4C1SD92_EUMVA</name>
<organism evidence="1 2">
    <name type="scientific">Eumeta variegata</name>
    <name type="common">Bagworm moth</name>
    <name type="synonym">Eumeta japonica</name>
    <dbReference type="NCBI Taxonomy" id="151549"/>
    <lineage>
        <taxon>Eukaryota</taxon>
        <taxon>Metazoa</taxon>
        <taxon>Ecdysozoa</taxon>
        <taxon>Arthropoda</taxon>
        <taxon>Hexapoda</taxon>
        <taxon>Insecta</taxon>
        <taxon>Pterygota</taxon>
        <taxon>Neoptera</taxon>
        <taxon>Endopterygota</taxon>
        <taxon>Lepidoptera</taxon>
        <taxon>Glossata</taxon>
        <taxon>Ditrysia</taxon>
        <taxon>Tineoidea</taxon>
        <taxon>Psychidae</taxon>
        <taxon>Oiketicinae</taxon>
        <taxon>Eumeta</taxon>
    </lineage>
</organism>
<keyword evidence="2" id="KW-1185">Reference proteome</keyword>